<keyword evidence="1" id="KW-1133">Transmembrane helix</keyword>
<sequence length="212" mass="24219">MINKAIINALIITGLLILVSLCIRLDVLYFHNDMGENSVTEMAQLVLLCISIFSFFYLGKRKPELRHAAWLIGSFYLVLFIRENDGLLDNIYHGAWQVPAVIVTLSALIFAKQGGKKTFAEMNIILSARSINIVIMATLMLIIFSRFYGMNELWKTLLQHAFVREVKNVSEESIELLSYAMISYGSIKVCWEISRCKIQNNIKSYLNVIEEN</sequence>
<accession>A0ABS7YTD3</accession>
<keyword evidence="1" id="KW-0812">Transmembrane</keyword>
<protein>
    <submittedName>
        <fullName evidence="2">Uncharacterized protein</fullName>
    </submittedName>
</protein>
<dbReference type="RefSeq" id="WP_225251965.1">
    <property type="nucleotide sequence ID" value="NZ_JAIWIU010000187.1"/>
</dbReference>
<feature type="transmembrane region" description="Helical" evidence="1">
    <location>
        <begin position="42"/>
        <end position="58"/>
    </location>
</feature>
<evidence type="ECO:0000256" key="1">
    <source>
        <dbReference type="SAM" id="Phobius"/>
    </source>
</evidence>
<evidence type="ECO:0000313" key="2">
    <source>
        <dbReference type="EMBL" id="MCA2018613.1"/>
    </source>
</evidence>
<evidence type="ECO:0000313" key="3">
    <source>
        <dbReference type="Proteomes" id="UP001199044"/>
    </source>
</evidence>
<dbReference type="Proteomes" id="UP001199044">
    <property type="component" value="Unassembled WGS sequence"/>
</dbReference>
<feature type="transmembrane region" description="Helical" evidence="1">
    <location>
        <begin position="65"/>
        <end position="82"/>
    </location>
</feature>
<comment type="caution">
    <text evidence="2">The sequence shown here is derived from an EMBL/GenBank/DDBJ whole genome shotgun (WGS) entry which is preliminary data.</text>
</comment>
<keyword evidence="1" id="KW-0472">Membrane</keyword>
<feature type="transmembrane region" description="Helical" evidence="1">
    <location>
        <begin position="131"/>
        <end position="149"/>
    </location>
</feature>
<feature type="transmembrane region" description="Helical" evidence="1">
    <location>
        <begin position="94"/>
        <end position="111"/>
    </location>
</feature>
<keyword evidence="3" id="KW-1185">Reference proteome</keyword>
<reference evidence="3" key="1">
    <citation type="submission" date="2023-07" db="EMBL/GenBank/DDBJ databases">
        <title>Molecular identification of indigenous halophilic bacteria isolated from red sea cost, biodegradation of synthetic dyes and assessment of degraded metabolite toxicity.</title>
        <authorList>
            <person name="Chaieb K."/>
            <person name="Altayb H.N."/>
        </authorList>
    </citation>
    <scope>NUCLEOTIDE SEQUENCE [LARGE SCALE GENOMIC DNA]</scope>
    <source>
        <strain evidence="3">K20</strain>
    </source>
</reference>
<organism evidence="2 3">
    <name type="scientific">Vibrio tritonius</name>
    <dbReference type="NCBI Taxonomy" id="1435069"/>
    <lineage>
        <taxon>Bacteria</taxon>
        <taxon>Pseudomonadati</taxon>
        <taxon>Pseudomonadota</taxon>
        <taxon>Gammaproteobacteria</taxon>
        <taxon>Vibrionales</taxon>
        <taxon>Vibrionaceae</taxon>
        <taxon>Vibrio</taxon>
    </lineage>
</organism>
<proteinExistence type="predicted"/>
<dbReference type="EMBL" id="JAIWIU010000187">
    <property type="protein sequence ID" value="MCA2018613.1"/>
    <property type="molecule type" value="Genomic_DNA"/>
</dbReference>
<feature type="transmembrane region" description="Helical" evidence="1">
    <location>
        <begin position="7"/>
        <end position="30"/>
    </location>
</feature>
<gene>
    <name evidence="2" type="ORF">LDJ79_21035</name>
</gene>
<name>A0ABS7YTD3_9VIBR</name>